<gene>
    <name evidence="4" type="ORF">MGAL_10B007191</name>
</gene>
<dbReference type="SUPFAM" id="SSF56219">
    <property type="entry name" value="DNase I-like"/>
    <property type="match status" value="1"/>
</dbReference>
<feature type="region of interest" description="Disordered" evidence="2">
    <location>
        <begin position="246"/>
        <end position="281"/>
    </location>
</feature>
<feature type="region of interest" description="Disordered" evidence="2">
    <location>
        <begin position="514"/>
        <end position="538"/>
    </location>
</feature>
<feature type="compositionally biased region" description="Polar residues" evidence="2">
    <location>
        <begin position="601"/>
        <end position="622"/>
    </location>
</feature>
<feature type="region of interest" description="Disordered" evidence="2">
    <location>
        <begin position="590"/>
        <end position="657"/>
    </location>
</feature>
<feature type="coiled-coil region" evidence="1">
    <location>
        <begin position="286"/>
        <end position="313"/>
    </location>
</feature>
<feature type="region of interest" description="Disordered" evidence="2">
    <location>
        <begin position="317"/>
        <end position="347"/>
    </location>
</feature>
<feature type="compositionally biased region" description="Basic residues" evidence="2">
    <location>
        <begin position="264"/>
        <end position="275"/>
    </location>
</feature>
<dbReference type="InterPro" id="IPR036691">
    <property type="entry name" value="Endo/exonu/phosph_ase_sf"/>
</dbReference>
<feature type="compositionally biased region" description="Polar residues" evidence="2">
    <location>
        <begin position="522"/>
        <end position="538"/>
    </location>
</feature>
<dbReference type="Gene3D" id="3.60.10.10">
    <property type="entry name" value="Endonuclease/exonuclease/phosphatase"/>
    <property type="match status" value="1"/>
</dbReference>
<evidence type="ECO:0000259" key="3">
    <source>
        <dbReference type="PROSITE" id="PS50878"/>
    </source>
</evidence>
<name>A0A8B6EFK9_MYTGA</name>
<feature type="domain" description="Reverse transcriptase" evidence="3">
    <location>
        <begin position="1163"/>
        <end position="1430"/>
    </location>
</feature>
<evidence type="ECO:0000256" key="1">
    <source>
        <dbReference type="SAM" id="Coils"/>
    </source>
</evidence>
<sequence>MDRSMETRTYKRALSTGNLQQVNQTMKSNRNYAINRDKALETKTAKCNYQNLTFEMKAGKNFVVKFSTAAYELAKSRILTLLQARDISTNYTVLEQHGVELSNLKIDSCYKVYNRKNNNQPGNLLKFTINLFHTTNKMTVNGNRVDIFINEIFDSLCSEIQKQTNILDERNDNPSEGITSADLELPRSYIDQQIEEENKDNTTPKQIFDDLENQQAQNGITIINSSSIPKVIDQAKHLQATAVLDTTPLADAPKQRTLDPTNRTKGKQDHKRQPKAKPYDSEQHINTIQKTRIINLENEVKQLRNVLQTFKDYGRTEVNTQNRDGDLNIPPRSQLREQQPQPETCCPKRTVHCSHREDLLETRLKLLESQMVQNMIINSSLINQLSLQVRPLQQNPPSYPSPPYYTQNPFIPFHGQNQVHQHFVPHPVNIQHNQPYSSYPVHNQHHHTSVPYHYNHFNQAYIPHHGQPPQLFTGVHTQARTIPDITQGYRSHPNASHSQTFQNRTTNMGNPVLRSNHPPQAYHQQQRTPHPNIMSTATPSAQQHPKVVPSKIHNVLNYDQLNQQLAGQCSQLPGDISSDQDSVTPQIIHSSHPIVHDQTRHVMSSSTSEKPVHRTNCTTARNNKSRGKEPPFSGDEPQRTAPRSASSGGTTPNRENIRITTCNIEGVRSNTSFLQLLSQDSHIVCLQEHFLWDCQANILHSILPDHDNHTRCHDTNEPLSGFKLPRGRAGVSILWPKQWNSQIQKLPDGNERVIAILISSDVDVCLINVYMPTMDKDSSYEYGECLDLIHNIATKYLNTHAIILCGDLNGTILQTRNNKHDQLLKEFILELNLTADKDKSDRQTFLHHSGQSSSQIDYIFSSKENLFKKYTIWNNSPSNVSAHVPVSVVTNMTIPTGVNKANKEIQTVHKLQWDQTDLPQYIESVQTEVSKLQLTQNQSSSIQNITKALLTASNKAVPTKPIKLKGPKWKASPRVKKHLKNCKQLYSKWKSEGKQADHPFRKQLKAEKKNLRSQQRKEHAEDRLNLYQQIMDNPSTDLFYKLINRNRSKPRTNSTGIDIEGELEFNPAIQRKAFAKYYEDLSIPKESKFDNSYLELCQIRQHLVEEVLYNQQTTIEPYKEDDVSKAIDNLNSGKSPDEYGLCAEHLKLAKETVTPTLTKIFNNILINRTVPIEFKSGILTPVLKKEKNQCLVSSYRGITVTPVISKLHELCILGKLSITPNTDLQFGFTEGLCPLIASLIISECKCERKNNTLYLATVDVQSAFDVVQHLILHDKTLDRNIHPDLWFVIKDLYSGLTSKVKWQGELSDSFNILQGVRQGGILSTHLYKIFVEDLLVELEKNATGFSLGDIYCGTPTCADDIALISSDPAELQIMLNTIGRYANQHHYNIHPTKSKVICYGSAKNHRTNTWNLSDNIIELSNETTHLGLKRSSKKENEVNIEDRVKSARRTKYALMNSGLHGTNGLSPKISYTIYRTYVLPRLLYGLEILSLTKTQIQILERFHIGTLRAIQALATRTAKPAVYLLLGVLPVEAEIHKRKLTFLHSLTTCSNNKIKEIINRQIAVNFDNNNSFFFQTALLLAKYNLPDIFDKNIPIPSKLSWKKLVKTEISSFWTLRLKEEAHQMSSLKFLNLNFGNANSTHPVWDSVEQNLIEIRKASTKVRMLTGTYMVQADKHKFSQYTIDPTCLLCHREIEDILHVLTQCPVLCNERKEYFTPIKQLVTENSPPGTWELLFNNKLAVTQLVLDCTKYMKQLGFKEELILKLETFTRHFCFKLHYKRISLLKKLDG</sequence>
<evidence type="ECO:0000256" key="2">
    <source>
        <dbReference type="SAM" id="MobiDB-lite"/>
    </source>
</evidence>
<keyword evidence="1" id="KW-0175">Coiled coil</keyword>
<dbReference type="PROSITE" id="PS50878">
    <property type="entry name" value="RT_POL"/>
    <property type="match status" value="1"/>
</dbReference>
<feature type="compositionally biased region" description="Polar residues" evidence="2">
    <location>
        <begin position="641"/>
        <end position="657"/>
    </location>
</feature>
<dbReference type="Proteomes" id="UP000596742">
    <property type="component" value="Unassembled WGS sequence"/>
</dbReference>
<accession>A0A8B6EFK9</accession>
<dbReference type="Pfam" id="PF03372">
    <property type="entry name" value="Exo_endo_phos"/>
    <property type="match status" value="1"/>
</dbReference>
<evidence type="ECO:0000313" key="4">
    <source>
        <dbReference type="EMBL" id="VDI33761.1"/>
    </source>
</evidence>
<dbReference type="EMBL" id="UYJE01005074">
    <property type="protein sequence ID" value="VDI33761.1"/>
    <property type="molecule type" value="Genomic_DNA"/>
</dbReference>
<comment type="caution">
    <text evidence="4">The sequence shown here is derived from an EMBL/GenBank/DDBJ whole genome shotgun (WGS) entry which is preliminary data.</text>
</comment>
<reference evidence="4" key="1">
    <citation type="submission" date="2018-11" db="EMBL/GenBank/DDBJ databases">
        <authorList>
            <person name="Alioto T."/>
            <person name="Alioto T."/>
        </authorList>
    </citation>
    <scope>NUCLEOTIDE SEQUENCE</scope>
</reference>
<organism evidence="4 5">
    <name type="scientific">Mytilus galloprovincialis</name>
    <name type="common">Mediterranean mussel</name>
    <dbReference type="NCBI Taxonomy" id="29158"/>
    <lineage>
        <taxon>Eukaryota</taxon>
        <taxon>Metazoa</taxon>
        <taxon>Spiralia</taxon>
        <taxon>Lophotrochozoa</taxon>
        <taxon>Mollusca</taxon>
        <taxon>Bivalvia</taxon>
        <taxon>Autobranchia</taxon>
        <taxon>Pteriomorphia</taxon>
        <taxon>Mytilida</taxon>
        <taxon>Mytiloidea</taxon>
        <taxon>Mytilidae</taxon>
        <taxon>Mytilinae</taxon>
        <taxon>Mytilus</taxon>
    </lineage>
</organism>
<evidence type="ECO:0000313" key="5">
    <source>
        <dbReference type="Proteomes" id="UP000596742"/>
    </source>
</evidence>
<dbReference type="Pfam" id="PF00078">
    <property type="entry name" value="RVT_1"/>
    <property type="match status" value="1"/>
</dbReference>
<dbReference type="InterPro" id="IPR005135">
    <property type="entry name" value="Endo/exonuclease/phosphatase"/>
</dbReference>
<dbReference type="OrthoDB" id="436852at2759"/>
<proteinExistence type="predicted"/>
<keyword evidence="5" id="KW-1185">Reference proteome</keyword>
<dbReference type="PANTHER" id="PTHR19446">
    <property type="entry name" value="REVERSE TRANSCRIPTASES"/>
    <property type="match status" value="1"/>
</dbReference>
<dbReference type="InterPro" id="IPR000477">
    <property type="entry name" value="RT_dom"/>
</dbReference>
<protein>
    <recommendedName>
        <fullName evidence="3">Reverse transcriptase domain-containing protein</fullName>
    </recommendedName>
</protein>